<evidence type="ECO:0000256" key="1">
    <source>
        <dbReference type="SAM" id="MobiDB-lite"/>
    </source>
</evidence>
<name>A0A813PLA0_ADIRI</name>
<reference evidence="4" key="1">
    <citation type="submission" date="2021-02" db="EMBL/GenBank/DDBJ databases">
        <authorList>
            <person name="Nowell W R."/>
        </authorList>
    </citation>
    <scope>NUCLEOTIDE SEQUENCE</scope>
</reference>
<proteinExistence type="predicted"/>
<dbReference type="Proteomes" id="UP000663828">
    <property type="component" value="Unassembled WGS sequence"/>
</dbReference>
<dbReference type="AlphaFoldDB" id="A0A813PLA0"/>
<accession>A0A813PLA0</accession>
<feature type="region of interest" description="Disordered" evidence="1">
    <location>
        <begin position="56"/>
        <end position="88"/>
    </location>
</feature>
<evidence type="ECO:0000313" key="5">
    <source>
        <dbReference type="Proteomes" id="UP000663828"/>
    </source>
</evidence>
<dbReference type="EMBL" id="CAJNOR010000014">
    <property type="protein sequence ID" value="CAF0752823.1"/>
    <property type="molecule type" value="Genomic_DNA"/>
</dbReference>
<evidence type="ECO:0000256" key="2">
    <source>
        <dbReference type="SAM" id="Phobius"/>
    </source>
</evidence>
<keyword evidence="2" id="KW-1133">Transmembrane helix</keyword>
<feature type="transmembrane region" description="Helical" evidence="2">
    <location>
        <begin position="6"/>
        <end position="29"/>
    </location>
</feature>
<dbReference type="OrthoDB" id="10011647at2759"/>
<keyword evidence="5" id="KW-1185">Reference proteome</keyword>
<evidence type="ECO:0000313" key="4">
    <source>
        <dbReference type="EMBL" id="CAF0752823.1"/>
    </source>
</evidence>
<evidence type="ECO:0000313" key="3">
    <source>
        <dbReference type="EMBL" id="CAF0727339.1"/>
    </source>
</evidence>
<comment type="caution">
    <text evidence="4">The sequence shown here is derived from an EMBL/GenBank/DDBJ whole genome shotgun (WGS) entry which is preliminary data.</text>
</comment>
<protein>
    <submittedName>
        <fullName evidence="4">Uncharacterized protein</fullName>
    </submittedName>
</protein>
<dbReference type="Proteomes" id="UP000663852">
    <property type="component" value="Unassembled WGS sequence"/>
</dbReference>
<gene>
    <name evidence="3" type="ORF">EDS130_LOCUS821</name>
    <name evidence="4" type="ORF">XAT740_LOCUS518</name>
</gene>
<keyword evidence="2" id="KW-0812">Transmembrane</keyword>
<dbReference type="EMBL" id="CAJNOJ010000002">
    <property type="protein sequence ID" value="CAF0727339.1"/>
    <property type="molecule type" value="Genomic_DNA"/>
</dbReference>
<sequence>MNTGTKWGIILGAGIPGVLILIGILGLLIKFFMKRCRTKAWENIRSLPKNVAVSDVGANRRPRKHSLSEREPLYPATPSANGLDASDGHISIPINENDIPSDQRSIGHVDQQESTLVQIQRDRLNRLKEEENRLRPMIRLSHGEDDIQRAIDQAQKEFEESVANASAKMKRRQEN</sequence>
<keyword evidence="2" id="KW-0472">Membrane</keyword>
<organism evidence="4 5">
    <name type="scientific">Adineta ricciae</name>
    <name type="common">Rotifer</name>
    <dbReference type="NCBI Taxonomy" id="249248"/>
    <lineage>
        <taxon>Eukaryota</taxon>
        <taxon>Metazoa</taxon>
        <taxon>Spiralia</taxon>
        <taxon>Gnathifera</taxon>
        <taxon>Rotifera</taxon>
        <taxon>Eurotatoria</taxon>
        <taxon>Bdelloidea</taxon>
        <taxon>Adinetida</taxon>
        <taxon>Adinetidae</taxon>
        <taxon>Adineta</taxon>
    </lineage>
</organism>